<dbReference type="EMBL" id="NMUJ01000027">
    <property type="protein sequence ID" value="OYV03025.1"/>
    <property type="molecule type" value="Genomic_DNA"/>
</dbReference>
<protein>
    <recommendedName>
        <fullName evidence="1">Mur ligase N-terminal catalytic domain-containing protein</fullName>
    </recommendedName>
</protein>
<reference evidence="3" key="1">
    <citation type="submission" date="2017-07" db="EMBL/GenBank/DDBJ databases">
        <title>Novel pathways for hydrocarbon cycling and metabolic interdependencies in hydrothermal sediment communities.</title>
        <authorList>
            <person name="Dombrowski N."/>
            <person name="Seitz K."/>
            <person name="Teske A."/>
            <person name="Baker B."/>
        </authorList>
    </citation>
    <scope>NUCLEOTIDE SEQUENCE [LARGE SCALE GENOMIC DNA]</scope>
</reference>
<dbReference type="SUPFAM" id="SSF63418">
    <property type="entry name" value="MurE/MurF N-terminal domain"/>
    <property type="match status" value="1"/>
</dbReference>
<dbReference type="InterPro" id="IPR000713">
    <property type="entry name" value="Mur_ligase_N"/>
</dbReference>
<dbReference type="InterPro" id="IPR036565">
    <property type="entry name" value="Mur-like_cat_sf"/>
</dbReference>
<dbReference type="SUPFAM" id="SSF53623">
    <property type="entry name" value="MurD-like peptide ligases, catalytic domain"/>
    <property type="match status" value="1"/>
</dbReference>
<accession>A0A257LTN7</accession>
<dbReference type="Gene3D" id="3.40.1190.10">
    <property type="entry name" value="Mur-like, catalytic domain"/>
    <property type="match status" value="1"/>
</dbReference>
<name>A0A257LTN7_UNCW3</name>
<dbReference type="GO" id="GO:0016881">
    <property type="term" value="F:acid-amino acid ligase activity"/>
    <property type="evidence" value="ECO:0007669"/>
    <property type="project" value="InterPro"/>
</dbReference>
<organism evidence="2 3">
    <name type="scientific">candidate division WOR-3 bacterium 4484_18</name>
    <dbReference type="NCBI Taxonomy" id="2020626"/>
    <lineage>
        <taxon>Bacteria</taxon>
        <taxon>Bacteria division WOR-3</taxon>
    </lineage>
</organism>
<dbReference type="PANTHER" id="PTHR23135">
    <property type="entry name" value="MUR LIGASE FAMILY MEMBER"/>
    <property type="match status" value="1"/>
</dbReference>
<dbReference type="Gene3D" id="3.40.1390.10">
    <property type="entry name" value="MurE/MurF, N-terminal domain"/>
    <property type="match status" value="1"/>
</dbReference>
<dbReference type="Proteomes" id="UP000216312">
    <property type="component" value="Unassembled WGS sequence"/>
</dbReference>
<evidence type="ECO:0000313" key="2">
    <source>
        <dbReference type="EMBL" id="OYV03025.1"/>
    </source>
</evidence>
<evidence type="ECO:0000259" key="1">
    <source>
        <dbReference type="Pfam" id="PF01225"/>
    </source>
</evidence>
<proteinExistence type="predicted"/>
<comment type="caution">
    <text evidence="2">The sequence shown here is derived from an EMBL/GenBank/DDBJ whole genome shotgun (WGS) entry which is preliminary data.</text>
</comment>
<evidence type="ECO:0000313" key="3">
    <source>
        <dbReference type="Proteomes" id="UP000216312"/>
    </source>
</evidence>
<gene>
    <name evidence="2" type="ORF">CGW93_02740</name>
</gene>
<dbReference type="AlphaFoldDB" id="A0A257LTN7"/>
<sequence>MRLNQLLPKVNSNIKITGIAYRHTSVKPGYMFVTWCGRSVNGHPYIHEALKRGASFVICEKTLSPNIPHLKVHDARRMLAEVSRRFYGYPDRKLNIVGITGTNGKTTTVLLLHHILKKYLRTHSYCIVYMGWNFVLLVSHIWDEITSISTQRSKIICVQKLVCL</sequence>
<feature type="domain" description="Mur ligase N-terminal catalytic" evidence="1">
    <location>
        <begin position="15"/>
        <end position="87"/>
    </location>
</feature>
<dbReference type="PANTHER" id="PTHR23135:SF4">
    <property type="entry name" value="UDP-N-ACETYLMURAMOYL-L-ALANYL-D-GLUTAMATE--2,6-DIAMINOPIMELATE LIGASE MURE HOMOLOG, CHLOROPLASTIC"/>
    <property type="match status" value="1"/>
</dbReference>
<dbReference type="GO" id="GO:0005524">
    <property type="term" value="F:ATP binding"/>
    <property type="evidence" value="ECO:0007669"/>
    <property type="project" value="InterPro"/>
</dbReference>
<dbReference type="Pfam" id="PF01225">
    <property type="entry name" value="Mur_ligase"/>
    <property type="match status" value="1"/>
</dbReference>
<dbReference type="InterPro" id="IPR035911">
    <property type="entry name" value="MurE/MurF_N"/>
</dbReference>